<keyword evidence="3" id="KW-1185">Reference proteome</keyword>
<dbReference type="Proteomes" id="UP000030856">
    <property type="component" value="Unassembled WGS sequence"/>
</dbReference>
<organism evidence="2 3">
    <name type="scientific">Solemya velum gill symbiont</name>
    <dbReference type="NCBI Taxonomy" id="2340"/>
    <lineage>
        <taxon>Bacteria</taxon>
        <taxon>Pseudomonadati</taxon>
        <taxon>Pseudomonadota</taxon>
        <taxon>Gammaproteobacteria</taxon>
        <taxon>sulfur-oxidizing symbionts</taxon>
    </lineage>
</organism>
<keyword evidence="1" id="KW-0472">Membrane</keyword>
<proteinExistence type="predicted"/>
<keyword evidence="1" id="KW-0812">Transmembrane</keyword>
<name>A0A0B0H8W9_SOVGS</name>
<dbReference type="RefSeq" id="WP_155276160.1">
    <property type="nucleotide sequence ID" value="NZ_JRAA01000002.1"/>
</dbReference>
<evidence type="ECO:0000313" key="3">
    <source>
        <dbReference type="Proteomes" id="UP000030856"/>
    </source>
</evidence>
<feature type="transmembrane region" description="Helical" evidence="1">
    <location>
        <begin position="20"/>
        <end position="40"/>
    </location>
</feature>
<reference evidence="2 3" key="1">
    <citation type="journal article" date="2014" name="BMC Genomics">
        <title>The genome of the intracellular bacterium of the coastal bivalve, Solemya velum: a blueprint for thriving in and out of symbiosis.</title>
        <authorList>
            <person name="Dmytrenko O."/>
            <person name="Russell S.L."/>
            <person name="Loo W.T."/>
            <person name="Fontanez K.M."/>
            <person name="Liao L."/>
            <person name="Roeselers G."/>
            <person name="Sharma R."/>
            <person name="Stewart F.J."/>
            <person name="Newton I.L."/>
            <person name="Woyke T."/>
            <person name="Wu D."/>
            <person name="Lang J.M."/>
            <person name="Eisen J.A."/>
            <person name="Cavanaugh C.M."/>
        </authorList>
    </citation>
    <scope>NUCLEOTIDE SEQUENCE [LARGE SCALE GENOMIC DNA]</scope>
    <source>
        <strain evidence="2 3">WH</strain>
    </source>
</reference>
<evidence type="ECO:0000313" key="2">
    <source>
        <dbReference type="EMBL" id="KHF25117.1"/>
    </source>
</evidence>
<dbReference type="EMBL" id="JRAA01000002">
    <property type="protein sequence ID" value="KHF25117.1"/>
    <property type="molecule type" value="Genomic_DNA"/>
</dbReference>
<comment type="caution">
    <text evidence="2">The sequence shown here is derived from an EMBL/GenBank/DDBJ whole genome shotgun (WGS) entry which is preliminary data.</text>
</comment>
<protein>
    <submittedName>
        <fullName evidence="2">Uncharacterized protein</fullName>
    </submittedName>
</protein>
<gene>
    <name evidence="2" type="ORF">JV46_05340</name>
</gene>
<sequence length="50" mass="5632">MSQLTPEEEEKILHGSPKGTYALLLVFALIMAFGWAMMFFGRFLMHGPVS</sequence>
<accession>A0A0B0H8W9</accession>
<dbReference type="STRING" id="2340.JV46_05340"/>
<dbReference type="GeneID" id="86992861"/>
<evidence type="ECO:0000256" key="1">
    <source>
        <dbReference type="SAM" id="Phobius"/>
    </source>
</evidence>
<keyword evidence="1" id="KW-1133">Transmembrane helix</keyword>
<dbReference type="AlphaFoldDB" id="A0A0B0H8W9"/>